<evidence type="ECO:0000313" key="6">
    <source>
        <dbReference type="Proteomes" id="UP000501570"/>
    </source>
</evidence>
<dbReference type="Proteomes" id="UP000035213">
    <property type="component" value="Chromosome"/>
</dbReference>
<dbReference type="OrthoDB" id="9802792at2"/>
<sequence length="111" mass="12182">MGKFIISKRNNGDFQFNLKAGNGQVILTSQGYSSKPSCENGIESVKTNAQDYSRFERNTAKDGRCYFNLKAGNGQIIGTSQMYESDNGMENGIESVKNNAPNASVEEEINN</sequence>
<proteinExistence type="predicted"/>
<reference evidence="3 5" key="1">
    <citation type="submission" date="2014-11" db="EMBL/GenBank/DDBJ databases">
        <authorList>
            <person name="Park G.-S."/>
            <person name="Hong S.-J."/>
            <person name="Jung B.K."/>
            <person name="Khan A.R."/>
            <person name="Kwak Y."/>
            <person name="Shin J.-H."/>
        </authorList>
    </citation>
    <scope>NUCLEOTIDE SEQUENCE [LARGE SCALE GENOMIC DNA]</scope>
    <source>
        <strain evidence="3 5">DSM 27622</strain>
    </source>
</reference>
<organism evidence="3 5">
    <name type="scientific">Chryseobacterium gallinarum</name>
    <dbReference type="NCBI Taxonomy" id="1324352"/>
    <lineage>
        <taxon>Bacteria</taxon>
        <taxon>Pseudomonadati</taxon>
        <taxon>Bacteroidota</taxon>
        <taxon>Flavobacteriia</taxon>
        <taxon>Flavobacteriales</taxon>
        <taxon>Weeksellaceae</taxon>
        <taxon>Chryseobacterium group</taxon>
        <taxon>Chryseobacterium</taxon>
    </lineage>
</organism>
<dbReference type="InterPro" id="IPR036913">
    <property type="entry name" value="YegP-like_sf"/>
</dbReference>
<dbReference type="PANTHER" id="PTHR40606:SF1">
    <property type="entry name" value="UPF0339 PROTEIN YEGP"/>
    <property type="match status" value="1"/>
</dbReference>
<dbReference type="RefSeq" id="WP_053328916.1">
    <property type="nucleotide sequence ID" value="NZ_CP009928.1"/>
</dbReference>
<keyword evidence="6" id="KW-1185">Reference proteome</keyword>
<evidence type="ECO:0000313" key="3">
    <source>
        <dbReference type="EMBL" id="AKK74262.1"/>
    </source>
</evidence>
<evidence type="ECO:0000313" key="5">
    <source>
        <dbReference type="Proteomes" id="UP000035213"/>
    </source>
</evidence>
<dbReference type="AlphaFoldDB" id="A0A0G3MB00"/>
<gene>
    <name evidence="4" type="ORF">FOB44_04195</name>
    <name evidence="3" type="ORF">OK18_18110</name>
</gene>
<dbReference type="KEGG" id="cgn:OK18_18110"/>
<reference evidence="4 6" key="2">
    <citation type="submission" date="2019-09" db="EMBL/GenBank/DDBJ databases">
        <title>FDA dAtabase for Regulatory Grade micrObial Sequences (FDA-ARGOS): Supporting development and validation of Infectious Disease Dx tests.</title>
        <authorList>
            <person name="Sciortino C."/>
            <person name="Tallon L."/>
            <person name="Sadzewicz L."/>
            <person name="Vavikolanu K."/>
            <person name="Mehta A."/>
            <person name="Aluvathingal J."/>
            <person name="Nadendla S."/>
            <person name="Nandy P."/>
            <person name="Geyer C."/>
            <person name="Yan Y."/>
            <person name="Sichtig H."/>
        </authorList>
    </citation>
    <scope>NUCLEOTIDE SEQUENCE [LARGE SCALE GENOMIC DNA]</scope>
    <source>
        <strain evidence="4 6">FDAARGOS_636</strain>
    </source>
</reference>
<feature type="region of interest" description="Disordered" evidence="1">
    <location>
        <begin position="87"/>
        <end position="111"/>
    </location>
</feature>
<protein>
    <submittedName>
        <fullName evidence="4">YegP family protein</fullName>
    </submittedName>
</protein>
<dbReference type="SUPFAM" id="SSF160113">
    <property type="entry name" value="YegP-like"/>
    <property type="match status" value="2"/>
</dbReference>
<dbReference type="Pfam" id="PF07411">
    <property type="entry name" value="DUF1508"/>
    <property type="match status" value="2"/>
</dbReference>
<dbReference type="InterPro" id="IPR010879">
    <property type="entry name" value="DUF1508"/>
</dbReference>
<dbReference type="EMBL" id="CP050995">
    <property type="protein sequence ID" value="QIY89905.1"/>
    <property type="molecule type" value="Genomic_DNA"/>
</dbReference>
<evidence type="ECO:0000259" key="2">
    <source>
        <dbReference type="Pfam" id="PF07411"/>
    </source>
</evidence>
<evidence type="ECO:0000256" key="1">
    <source>
        <dbReference type="SAM" id="MobiDB-lite"/>
    </source>
</evidence>
<evidence type="ECO:0000313" key="4">
    <source>
        <dbReference type="EMBL" id="QIY89905.1"/>
    </source>
</evidence>
<name>A0A0G3MB00_CHRGL</name>
<dbReference type="STRING" id="1324352.OK18_18110"/>
<accession>A0A0G3MB00</accession>
<dbReference type="PANTHER" id="PTHR40606">
    <property type="match status" value="1"/>
</dbReference>
<dbReference type="Proteomes" id="UP000501570">
    <property type="component" value="Chromosome"/>
</dbReference>
<dbReference type="EMBL" id="CP009928">
    <property type="protein sequence ID" value="AKK74262.1"/>
    <property type="molecule type" value="Genomic_DNA"/>
</dbReference>
<feature type="domain" description="DUF1508" evidence="2">
    <location>
        <begin position="60"/>
        <end position="107"/>
    </location>
</feature>
<dbReference type="InterPro" id="IPR051141">
    <property type="entry name" value="UPF0339_domain"/>
</dbReference>
<dbReference type="Gene3D" id="2.30.29.80">
    <property type="match status" value="1"/>
</dbReference>
<feature type="domain" description="DUF1508" evidence="2">
    <location>
        <begin position="10"/>
        <end position="55"/>
    </location>
</feature>
<dbReference type="PATRIC" id="fig|1324352.5.peg.3790"/>